<evidence type="ECO:0000313" key="1">
    <source>
        <dbReference type="EMBL" id="KAH6637249.1"/>
    </source>
</evidence>
<reference evidence="1 2" key="1">
    <citation type="journal article" date="2021" name="Nat. Commun.">
        <title>Genetic determinants of endophytism in the Arabidopsis root mycobiome.</title>
        <authorList>
            <person name="Mesny F."/>
            <person name="Miyauchi S."/>
            <person name="Thiergart T."/>
            <person name="Pickel B."/>
            <person name="Atanasova L."/>
            <person name="Karlsson M."/>
            <person name="Huettel B."/>
            <person name="Barry K.W."/>
            <person name="Haridas S."/>
            <person name="Chen C."/>
            <person name="Bauer D."/>
            <person name="Andreopoulos W."/>
            <person name="Pangilinan J."/>
            <person name="LaButti K."/>
            <person name="Riley R."/>
            <person name="Lipzen A."/>
            <person name="Clum A."/>
            <person name="Drula E."/>
            <person name="Henrissat B."/>
            <person name="Kohler A."/>
            <person name="Grigoriev I.V."/>
            <person name="Martin F.M."/>
            <person name="Hacquard S."/>
        </authorList>
    </citation>
    <scope>NUCLEOTIDE SEQUENCE [LARGE SCALE GENOMIC DNA]</scope>
    <source>
        <strain evidence="1 2">MPI-SDFR-AT-0079</strain>
    </source>
</reference>
<proteinExistence type="predicted"/>
<dbReference type="Proteomes" id="UP000724584">
    <property type="component" value="Unassembled WGS sequence"/>
</dbReference>
<gene>
    <name evidence="1" type="ORF">F5144DRAFT_209853</name>
</gene>
<name>A0ACB7PDH7_9PEZI</name>
<evidence type="ECO:0000313" key="2">
    <source>
        <dbReference type="Proteomes" id="UP000724584"/>
    </source>
</evidence>
<keyword evidence="2" id="KW-1185">Reference proteome</keyword>
<organism evidence="1 2">
    <name type="scientific">Chaetomium tenue</name>
    <dbReference type="NCBI Taxonomy" id="1854479"/>
    <lineage>
        <taxon>Eukaryota</taxon>
        <taxon>Fungi</taxon>
        <taxon>Dikarya</taxon>
        <taxon>Ascomycota</taxon>
        <taxon>Pezizomycotina</taxon>
        <taxon>Sordariomycetes</taxon>
        <taxon>Sordariomycetidae</taxon>
        <taxon>Sordariales</taxon>
        <taxon>Chaetomiaceae</taxon>
        <taxon>Chaetomium</taxon>
    </lineage>
</organism>
<sequence length="162" mass="17773">MKTDHIIAALAGTYSLINSTAWQNGTELPSPWGSNPVGLLTYTRYGYMTANMAATEADLRPVNIRWPPKNTDADADWSLVGMHAMSYAGFFSINASVPATTHRGQLLHGPMVAASVPVMVGSTSRRNYVMHERGEATYLLVSVPSDDPTFRSEIWWKRVAKG</sequence>
<protein>
    <submittedName>
        <fullName evidence="1">Lipocalin-like domain-containing protein</fullName>
    </submittedName>
</protein>
<comment type="caution">
    <text evidence="1">The sequence shown here is derived from an EMBL/GenBank/DDBJ whole genome shotgun (WGS) entry which is preliminary data.</text>
</comment>
<accession>A0ACB7PDH7</accession>
<dbReference type="EMBL" id="JAGIZQ010000003">
    <property type="protein sequence ID" value="KAH6637249.1"/>
    <property type="molecule type" value="Genomic_DNA"/>
</dbReference>